<evidence type="ECO:0000256" key="1">
    <source>
        <dbReference type="ARBA" id="ARBA00004370"/>
    </source>
</evidence>
<keyword evidence="7" id="KW-0131">Cell cycle</keyword>
<dbReference type="GO" id="GO:0005886">
    <property type="term" value="C:plasma membrane"/>
    <property type="evidence" value="ECO:0007669"/>
    <property type="project" value="TreeGrafter"/>
</dbReference>
<keyword evidence="2" id="KW-1003">Cell membrane</keyword>
<feature type="domain" description="POTRA" evidence="9">
    <location>
        <begin position="41"/>
        <end position="109"/>
    </location>
</feature>
<proteinExistence type="predicted"/>
<keyword evidence="4 8" id="KW-0812">Transmembrane</keyword>
<dbReference type="RefSeq" id="WP_073152188.1">
    <property type="nucleotide sequence ID" value="NZ_FRAG01000053.1"/>
</dbReference>
<evidence type="ECO:0000313" key="11">
    <source>
        <dbReference type="Proteomes" id="UP000184465"/>
    </source>
</evidence>
<evidence type="ECO:0000256" key="6">
    <source>
        <dbReference type="ARBA" id="ARBA00023136"/>
    </source>
</evidence>
<dbReference type="Pfam" id="PF08478">
    <property type="entry name" value="POTRA_1"/>
    <property type="match status" value="1"/>
</dbReference>
<evidence type="ECO:0000256" key="4">
    <source>
        <dbReference type="ARBA" id="ARBA00022692"/>
    </source>
</evidence>
<dbReference type="InterPro" id="IPR034746">
    <property type="entry name" value="POTRA"/>
</dbReference>
<evidence type="ECO:0000256" key="2">
    <source>
        <dbReference type="ARBA" id="ARBA00022475"/>
    </source>
</evidence>
<evidence type="ECO:0000259" key="9">
    <source>
        <dbReference type="PROSITE" id="PS51779"/>
    </source>
</evidence>
<name>A0A1M6S1F6_PARC5</name>
<keyword evidence="3 10" id="KW-0132">Cell division</keyword>
<evidence type="ECO:0000256" key="5">
    <source>
        <dbReference type="ARBA" id="ARBA00022989"/>
    </source>
</evidence>
<dbReference type="PANTHER" id="PTHR37820">
    <property type="entry name" value="CELL DIVISION PROTEIN DIVIB"/>
    <property type="match status" value="1"/>
</dbReference>
<organism evidence="10 11">
    <name type="scientific">Paramaledivibacter caminithermalis (strain DSM 15212 / CIP 107654 / DViRD3)</name>
    <name type="common">Clostridium caminithermale</name>
    <dbReference type="NCBI Taxonomy" id="1121301"/>
    <lineage>
        <taxon>Bacteria</taxon>
        <taxon>Bacillati</taxon>
        <taxon>Bacillota</taxon>
        <taxon>Clostridia</taxon>
        <taxon>Peptostreptococcales</taxon>
        <taxon>Caminicellaceae</taxon>
        <taxon>Paramaledivibacter</taxon>
    </lineage>
</organism>
<evidence type="ECO:0000313" key="10">
    <source>
        <dbReference type="EMBL" id="SHK38523.1"/>
    </source>
</evidence>
<dbReference type="Proteomes" id="UP000184465">
    <property type="component" value="Unassembled WGS sequence"/>
</dbReference>
<accession>A0A1M6S1F6</accession>
<evidence type="ECO:0000256" key="7">
    <source>
        <dbReference type="ARBA" id="ARBA00023306"/>
    </source>
</evidence>
<evidence type="ECO:0000256" key="3">
    <source>
        <dbReference type="ARBA" id="ARBA00022618"/>
    </source>
</evidence>
<dbReference type="STRING" id="1121301.SAMN02745912_03145"/>
<gene>
    <name evidence="10" type="ORF">SAMN02745912_03145</name>
</gene>
<dbReference type="InterPro" id="IPR013685">
    <property type="entry name" value="POTRA_FtsQ_type"/>
</dbReference>
<keyword evidence="5 8" id="KW-1133">Transmembrane helix</keyword>
<keyword evidence="11" id="KW-1185">Reference proteome</keyword>
<feature type="transmembrane region" description="Helical" evidence="8">
    <location>
        <begin position="20"/>
        <end position="41"/>
    </location>
</feature>
<dbReference type="GO" id="GO:0051301">
    <property type="term" value="P:cell division"/>
    <property type="evidence" value="ECO:0007669"/>
    <property type="project" value="UniProtKB-KW"/>
</dbReference>
<dbReference type="AlphaFoldDB" id="A0A1M6S1F6"/>
<dbReference type="EMBL" id="FRAG01000053">
    <property type="protein sequence ID" value="SHK38523.1"/>
    <property type="molecule type" value="Genomic_DNA"/>
</dbReference>
<dbReference type="Gene3D" id="3.10.20.310">
    <property type="entry name" value="membrane protein fhac"/>
    <property type="match status" value="1"/>
</dbReference>
<comment type="subcellular location">
    <subcellularLocation>
        <location evidence="1">Membrane</location>
    </subcellularLocation>
</comment>
<dbReference type="PANTHER" id="PTHR37820:SF1">
    <property type="entry name" value="CELL DIVISION PROTEIN FTSQ"/>
    <property type="match status" value="1"/>
</dbReference>
<keyword evidence="6 8" id="KW-0472">Membrane</keyword>
<sequence length="250" mass="29240">MYRAKHRVDKKVRYGKLRLYLLIFLLLSAIIFIILFKTNYFGIKSIFVNNNEALSDEEIISYSGIQINENIFRIRLSEVKDKIIKSPFIKDVTIKRKLPNKLVIDVIERKKLAAVLYMGIYFIIDNEGVILYTSHDIDDIYVIEGFEFESFIEGESIKVRNEDRFKKAIELCRLLEKSDLSFKPKIIYNNENIILYINENFKIKFGRGENLSKRFAAFRAIYNDLISKNVNSGTVDISHDGYPTYSPFGE</sequence>
<dbReference type="PROSITE" id="PS51779">
    <property type="entry name" value="POTRA"/>
    <property type="match status" value="1"/>
</dbReference>
<protein>
    <submittedName>
        <fullName evidence="10">Cell division protein FtsQ</fullName>
    </submittedName>
</protein>
<evidence type="ECO:0000256" key="8">
    <source>
        <dbReference type="SAM" id="Phobius"/>
    </source>
</evidence>
<dbReference type="InterPro" id="IPR050487">
    <property type="entry name" value="FtsQ_DivIB"/>
</dbReference>
<reference evidence="10 11" key="1">
    <citation type="submission" date="2016-11" db="EMBL/GenBank/DDBJ databases">
        <authorList>
            <person name="Jaros S."/>
            <person name="Januszkiewicz K."/>
            <person name="Wedrychowicz H."/>
        </authorList>
    </citation>
    <scope>NUCLEOTIDE SEQUENCE [LARGE SCALE GENOMIC DNA]</scope>
    <source>
        <strain evidence="10 11">DSM 15212</strain>
    </source>
</reference>